<dbReference type="PANTHER" id="PTHR37312">
    <property type="entry name" value="MEMBRANE-BOUND ACYLTRANSFERASE YKRP-RELATED"/>
    <property type="match status" value="1"/>
</dbReference>
<keyword evidence="1" id="KW-1133">Transmembrane helix</keyword>
<feature type="transmembrane region" description="Helical" evidence="1">
    <location>
        <begin position="313"/>
        <end position="334"/>
    </location>
</feature>
<evidence type="ECO:0000313" key="4">
    <source>
        <dbReference type="Proteomes" id="UP000198806"/>
    </source>
</evidence>
<feature type="transmembrane region" description="Helical" evidence="1">
    <location>
        <begin position="254"/>
        <end position="273"/>
    </location>
</feature>
<feature type="transmembrane region" description="Helical" evidence="1">
    <location>
        <begin position="285"/>
        <end position="307"/>
    </location>
</feature>
<evidence type="ECO:0000313" key="3">
    <source>
        <dbReference type="EMBL" id="SFN77274.1"/>
    </source>
</evidence>
<evidence type="ECO:0000259" key="2">
    <source>
        <dbReference type="Pfam" id="PF01757"/>
    </source>
</evidence>
<accession>A0A1I5BR71</accession>
<proteinExistence type="predicted"/>
<keyword evidence="4" id="KW-1185">Reference proteome</keyword>
<dbReference type="GO" id="GO:0016747">
    <property type="term" value="F:acyltransferase activity, transferring groups other than amino-acyl groups"/>
    <property type="evidence" value="ECO:0007669"/>
    <property type="project" value="InterPro"/>
</dbReference>
<evidence type="ECO:0000256" key="1">
    <source>
        <dbReference type="SAM" id="Phobius"/>
    </source>
</evidence>
<protein>
    <submittedName>
        <fullName evidence="3">Fucose 4-O-acetylase</fullName>
    </submittedName>
</protein>
<dbReference type="PANTHER" id="PTHR37312:SF1">
    <property type="entry name" value="MEMBRANE-BOUND ACYLTRANSFERASE YKRP-RELATED"/>
    <property type="match status" value="1"/>
</dbReference>
<reference evidence="3 4" key="1">
    <citation type="submission" date="2016-10" db="EMBL/GenBank/DDBJ databases">
        <authorList>
            <person name="de Groot N.N."/>
        </authorList>
    </citation>
    <scope>NUCLEOTIDE SEQUENCE [LARGE SCALE GENOMIC DNA]</scope>
    <source>
        <strain evidence="3 4">DSM 1283</strain>
    </source>
</reference>
<organism evidence="3 4">
    <name type="scientific">Anaerocolumna aminovalerica</name>
    <dbReference type="NCBI Taxonomy" id="1527"/>
    <lineage>
        <taxon>Bacteria</taxon>
        <taxon>Bacillati</taxon>
        <taxon>Bacillota</taxon>
        <taxon>Clostridia</taxon>
        <taxon>Lachnospirales</taxon>
        <taxon>Lachnospiraceae</taxon>
        <taxon>Anaerocolumna</taxon>
    </lineage>
</organism>
<dbReference type="Proteomes" id="UP000198806">
    <property type="component" value="Unassembled WGS sequence"/>
</dbReference>
<sequence length="357" mass="41619">MVNLMKKWYYPDGKSDNTIENNRSYFLDNLKFILITLVVVGHFSFKLCDIKIIDKLVYFIYIFHMPCFIFTNGLLAKNMNAGGRLRIDKILSIFTMYLIFKMGNAIIKFIFSGYFALELLHDSSAPWYLISLCIWYLFIPVMERIKPRYFISGTVLIGLAAGYFNSIKFEFSLSRVLVFFPFFAIGFYLSKEKLEEFLNKPLRVLALAFLIAEFICIVVFWKELSAVYSILFGGTPYSEGLRNLAPYGILFRSLWYVAALLTSAATMLLVPRCKLFFSELGSRTLPIYMTHVWIRNILNYVGFFVMIKEGPAYLDILVILGSVGLTFLLANKWLKKLFDLLMMPKLYRRIFYERNQL</sequence>
<dbReference type="EMBL" id="FOWD01000001">
    <property type="protein sequence ID" value="SFN77274.1"/>
    <property type="molecule type" value="Genomic_DNA"/>
</dbReference>
<dbReference type="Pfam" id="PF01757">
    <property type="entry name" value="Acyl_transf_3"/>
    <property type="match status" value="1"/>
</dbReference>
<dbReference type="InterPro" id="IPR052734">
    <property type="entry name" value="Nod_factor_acetyltransferase"/>
</dbReference>
<feature type="transmembrane region" description="Helical" evidence="1">
    <location>
        <begin position="173"/>
        <end position="190"/>
    </location>
</feature>
<keyword evidence="1" id="KW-0472">Membrane</keyword>
<dbReference type="OrthoDB" id="6623990at2"/>
<dbReference type="STRING" id="1527.SAMN04489757_101168"/>
<feature type="transmembrane region" description="Helical" evidence="1">
    <location>
        <begin position="123"/>
        <end position="142"/>
    </location>
</feature>
<feature type="transmembrane region" description="Helical" evidence="1">
    <location>
        <begin position="56"/>
        <end position="75"/>
    </location>
</feature>
<dbReference type="InterPro" id="IPR002656">
    <property type="entry name" value="Acyl_transf_3_dom"/>
</dbReference>
<dbReference type="AlphaFoldDB" id="A0A1I5BR71"/>
<feature type="domain" description="Acyltransferase 3" evidence="2">
    <location>
        <begin position="25"/>
        <end position="330"/>
    </location>
</feature>
<feature type="transmembrane region" description="Helical" evidence="1">
    <location>
        <begin position="149"/>
        <end position="167"/>
    </location>
</feature>
<keyword evidence="1" id="KW-0812">Transmembrane</keyword>
<feature type="transmembrane region" description="Helical" evidence="1">
    <location>
        <begin position="25"/>
        <end position="44"/>
    </location>
</feature>
<feature type="transmembrane region" description="Helical" evidence="1">
    <location>
        <begin position="96"/>
        <end position="117"/>
    </location>
</feature>
<gene>
    <name evidence="3" type="ORF">SAMN04489757_101168</name>
</gene>
<name>A0A1I5BR71_9FIRM</name>
<dbReference type="RefSeq" id="WP_091683635.1">
    <property type="nucleotide sequence ID" value="NZ_BAABFM010000003.1"/>
</dbReference>
<feature type="transmembrane region" description="Helical" evidence="1">
    <location>
        <begin position="202"/>
        <end position="221"/>
    </location>
</feature>